<dbReference type="InterPro" id="IPR001138">
    <property type="entry name" value="Zn2Cys6_DnaBD"/>
</dbReference>
<evidence type="ECO:0000259" key="8">
    <source>
        <dbReference type="PROSITE" id="PS50048"/>
    </source>
</evidence>
<dbReference type="PANTHER" id="PTHR46910:SF37">
    <property type="entry name" value="ZN(II)2CYS6 TRANSCRIPTION FACTOR (EUROFUNG)"/>
    <property type="match status" value="1"/>
</dbReference>
<evidence type="ECO:0000256" key="7">
    <source>
        <dbReference type="SAM" id="MobiDB-lite"/>
    </source>
</evidence>
<keyword evidence="5" id="KW-0804">Transcription</keyword>
<gene>
    <name evidence="9" type="ORF">VE01_10848</name>
</gene>
<keyword evidence="4" id="KW-0238">DNA-binding</keyword>
<evidence type="ECO:0000313" key="9">
    <source>
        <dbReference type="EMBL" id="PQM43952.1"/>
    </source>
</evidence>
<dbReference type="GeneID" id="84234390"/>
<organism evidence="9 10">
    <name type="scientific">Pseudogymnoascus verrucosus</name>
    <dbReference type="NCBI Taxonomy" id="342668"/>
    <lineage>
        <taxon>Eukaryota</taxon>
        <taxon>Fungi</taxon>
        <taxon>Dikarya</taxon>
        <taxon>Ascomycota</taxon>
        <taxon>Pezizomycotina</taxon>
        <taxon>Leotiomycetes</taxon>
        <taxon>Thelebolales</taxon>
        <taxon>Thelebolaceae</taxon>
        <taxon>Pseudogymnoascus</taxon>
    </lineage>
</organism>
<dbReference type="CDD" id="cd12148">
    <property type="entry name" value="fungal_TF_MHR"/>
    <property type="match status" value="1"/>
</dbReference>
<dbReference type="Gene3D" id="4.10.240.10">
    <property type="entry name" value="Zn(2)-C6 fungal-type DNA-binding domain"/>
    <property type="match status" value="1"/>
</dbReference>
<accession>A0A2P6FH33</accession>
<keyword evidence="3" id="KW-0805">Transcription regulation</keyword>
<dbReference type="GO" id="GO:0005634">
    <property type="term" value="C:nucleus"/>
    <property type="evidence" value="ECO:0007669"/>
    <property type="project" value="UniProtKB-SubCell"/>
</dbReference>
<comment type="subcellular location">
    <subcellularLocation>
        <location evidence="1">Nucleus</location>
    </subcellularLocation>
</comment>
<proteinExistence type="predicted"/>
<evidence type="ECO:0000256" key="1">
    <source>
        <dbReference type="ARBA" id="ARBA00004123"/>
    </source>
</evidence>
<dbReference type="CDD" id="cd00067">
    <property type="entry name" value="GAL4"/>
    <property type="match status" value="1"/>
</dbReference>
<evidence type="ECO:0000256" key="5">
    <source>
        <dbReference type="ARBA" id="ARBA00023163"/>
    </source>
</evidence>
<dbReference type="EMBL" id="KV460288">
    <property type="protein sequence ID" value="PQM43952.1"/>
    <property type="molecule type" value="Genomic_DNA"/>
</dbReference>
<protein>
    <recommendedName>
        <fullName evidence="8">Zn(2)-C6 fungal-type domain-containing protein</fullName>
    </recommendedName>
</protein>
<dbReference type="Pfam" id="PF04082">
    <property type="entry name" value="Fungal_trans"/>
    <property type="match status" value="1"/>
</dbReference>
<evidence type="ECO:0000256" key="4">
    <source>
        <dbReference type="ARBA" id="ARBA00023125"/>
    </source>
</evidence>
<dbReference type="InterPro" id="IPR007219">
    <property type="entry name" value="XnlR_reg_dom"/>
</dbReference>
<dbReference type="InterPro" id="IPR036864">
    <property type="entry name" value="Zn2-C6_fun-type_DNA-bd_sf"/>
</dbReference>
<reference evidence="9 10" key="1">
    <citation type="submission" date="2016-03" db="EMBL/GenBank/DDBJ databases">
        <title>Comparative genomics of Pseudogymnoascus destructans, the fungus causing white-nose syndrome of bats.</title>
        <authorList>
            <person name="Palmer J.M."/>
            <person name="Drees K.P."/>
            <person name="Foster J.T."/>
            <person name="Lindner D.L."/>
        </authorList>
    </citation>
    <scope>NUCLEOTIDE SEQUENCE [LARGE SCALE GENOMIC DNA]</scope>
    <source>
        <strain evidence="9 10">UAMH 10579</strain>
    </source>
</reference>
<feature type="region of interest" description="Disordered" evidence="7">
    <location>
        <begin position="1"/>
        <end position="22"/>
    </location>
</feature>
<evidence type="ECO:0000256" key="3">
    <source>
        <dbReference type="ARBA" id="ARBA00023015"/>
    </source>
</evidence>
<dbReference type="STRING" id="342668.A0A2P6FH33"/>
<dbReference type="SMART" id="SM00906">
    <property type="entry name" value="Fungal_trans"/>
    <property type="match status" value="1"/>
</dbReference>
<dbReference type="GO" id="GO:0003677">
    <property type="term" value="F:DNA binding"/>
    <property type="evidence" value="ECO:0007669"/>
    <property type="project" value="UniProtKB-KW"/>
</dbReference>
<name>A0A2P6FH33_9PEZI</name>
<dbReference type="GO" id="GO:0000981">
    <property type="term" value="F:DNA-binding transcription factor activity, RNA polymerase II-specific"/>
    <property type="evidence" value="ECO:0007669"/>
    <property type="project" value="InterPro"/>
</dbReference>
<keyword evidence="10" id="KW-1185">Reference proteome</keyword>
<dbReference type="Proteomes" id="UP000091956">
    <property type="component" value="Unassembled WGS sequence"/>
</dbReference>
<dbReference type="PROSITE" id="PS50048">
    <property type="entry name" value="ZN2_CY6_FUNGAL_2"/>
    <property type="match status" value="1"/>
</dbReference>
<feature type="compositionally biased region" description="Polar residues" evidence="7">
    <location>
        <begin position="1"/>
        <end position="10"/>
    </location>
</feature>
<dbReference type="AlphaFoldDB" id="A0A2P6FH33"/>
<reference evidence="10" key="2">
    <citation type="journal article" date="2018" name="Nat. Commun.">
        <title>Extreme sensitivity to ultraviolet light in the fungal pathogen causing white-nose syndrome of bats.</title>
        <authorList>
            <person name="Palmer J.M."/>
            <person name="Drees K.P."/>
            <person name="Foster J.T."/>
            <person name="Lindner D.L."/>
        </authorList>
    </citation>
    <scope>NUCLEOTIDE SEQUENCE [LARGE SCALE GENOMIC DNA]</scope>
    <source>
        <strain evidence="10">UAMH 10579</strain>
    </source>
</reference>
<dbReference type="GO" id="GO:0006351">
    <property type="term" value="P:DNA-templated transcription"/>
    <property type="evidence" value="ECO:0007669"/>
    <property type="project" value="InterPro"/>
</dbReference>
<evidence type="ECO:0000256" key="2">
    <source>
        <dbReference type="ARBA" id="ARBA00022723"/>
    </source>
</evidence>
<keyword evidence="2" id="KW-0479">Metal-binding</keyword>
<dbReference type="Pfam" id="PF00172">
    <property type="entry name" value="Zn_clus"/>
    <property type="match status" value="1"/>
</dbReference>
<feature type="domain" description="Zn(2)-C6 fungal-type" evidence="8">
    <location>
        <begin position="29"/>
        <end position="59"/>
    </location>
</feature>
<dbReference type="PANTHER" id="PTHR46910">
    <property type="entry name" value="TRANSCRIPTION FACTOR PDR1"/>
    <property type="match status" value="1"/>
</dbReference>
<evidence type="ECO:0000256" key="6">
    <source>
        <dbReference type="ARBA" id="ARBA00023242"/>
    </source>
</evidence>
<dbReference type="RefSeq" id="XP_059320279.1">
    <property type="nucleotide sequence ID" value="XM_059464296.1"/>
</dbReference>
<dbReference type="GO" id="GO:0008270">
    <property type="term" value="F:zinc ion binding"/>
    <property type="evidence" value="ECO:0007669"/>
    <property type="project" value="InterPro"/>
</dbReference>
<dbReference type="SUPFAM" id="SSF57701">
    <property type="entry name" value="Zn2/Cys6 DNA-binding domain"/>
    <property type="match status" value="1"/>
</dbReference>
<keyword evidence="6" id="KW-0539">Nucleus</keyword>
<dbReference type="SMART" id="SM00066">
    <property type="entry name" value="GAL4"/>
    <property type="match status" value="1"/>
</dbReference>
<dbReference type="InterPro" id="IPR050987">
    <property type="entry name" value="AtrR-like"/>
</dbReference>
<sequence length="646" mass="72710">MDTPVTSTPNSEDETPEGRSRKRTAKAKACDSCYKRKIKCDTNALQCNWCKHHNLQCTFDRIPPANRKKKIRDGYSRDTELAERIERIENLLSQKLGSEESRRDTNKSPSAITKIGTRITPRFSSSLGNLHFAGFKLREISSYNSIPLFLPEGQQWIKSRTGQTVALEKFYAFGPPWQNQRSLHMNSVPRDMQFLQDSVHLPDREIVEELALEYSSHILSLVFPTIDKVLFKDTINLAYQQGSLQPTGNASAKACIYAFLAFVSIFNVHSGGSSTGLPLDSEAYAWKAQSLAAPALQDITTDLLQTAIMLSIYQLFGGNQQSAAVMNSIAARFAFMLGAHTLHDPTIASQTSSSAEIVSRTKNHRRNLFWLCYTFDKELSLRTGQPPSMNDEHCDLTLPPGYLDRLYANQYSNSSSRDIPLFPGDLRLTMIKSRAYNSLYSARALQKSDAELLRDIRELDNDLERWRISLPLGFRPTISFSHDTPADSEMDMQVVVSRLAYHHCVAIIHEASGRCKAWADGQSSVMEGVSSSLELAVEASRSSILYLHTAQHVLEDDCFWMILFYPMSALLTIFCNILLNPLDPQAAQDLELISKAPDLIKGMPIRQPTMDELFHINLVDEFIAELRRLGKCAISKAKQENLDHNN</sequence>
<evidence type="ECO:0000313" key="10">
    <source>
        <dbReference type="Proteomes" id="UP000091956"/>
    </source>
</evidence>